<proteinExistence type="predicted"/>
<feature type="region of interest" description="Disordered" evidence="1">
    <location>
        <begin position="38"/>
        <end position="63"/>
    </location>
</feature>
<reference evidence="3" key="1">
    <citation type="submission" date="2015-09" db="EMBL/GenBank/DDBJ databases">
        <authorList>
            <consortium name="Pathogen Informatics"/>
        </authorList>
    </citation>
    <scope>NUCLEOTIDE SEQUENCE [LARGE SCALE GENOMIC DNA]</scope>
    <source>
        <strain evidence="3">Lake Konstanz</strain>
    </source>
</reference>
<dbReference type="VEuPathDB" id="TriTrypDB:BSAL_22325"/>
<dbReference type="EMBL" id="CYKH01001751">
    <property type="protein sequence ID" value="CUG89609.1"/>
    <property type="molecule type" value="Genomic_DNA"/>
</dbReference>
<feature type="region of interest" description="Disordered" evidence="1">
    <location>
        <begin position="672"/>
        <end position="694"/>
    </location>
</feature>
<name>A0A0S4JM90_BODSA</name>
<gene>
    <name evidence="2" type="ORF">BSAL_22325</name>
</gene>
<evidence type="ECO:0000313" key="3">
    <source>
        <dbReference type="Proteomes" id="UP000051952"/>
    </source>
</evidence>
<accession>A0A0S4JM90</accession>
<dbReference type="AlphaFoldDB" id="A0A0S4JM90"/>
<feature type="compositionally biased region" description="Polar residues" evidence="1">
    <location>
        <begin position="320"/>
        <end position="331"/>
    </location>
</feature>
<sequence>MRSAEGMIRDMTVIGLSGVRLTGDMEHELQYPTTTKAKETYQHISKDTNRGSVSYSAGSGETGGRGAGFHLSQTSPKLCASAARSAAASSFWGSATVRGDVSWTGGHRNQPKSDVHTYPTAAKVPVITDTDTVSATIVKPTLEQILCAENHTLSNFGVFPVPTLDDLRLPLPDYAHDDHVGRDLFGASSTKTHRLSFQTSLHSSADDSTASVVHQHRPMSARVNPSVRQLRVYAAPLYPNIPVAPHLTAVLRWCRNAQELRVNAHIRHLLRIADHTNSEGEKSSELQVGWELAAGDGGSGFFVAGQRDGSSSPPNPSSSTVQSLGSAQTPAPQRKSIQYIIRNSKFTMNIVREATHGIFEDHISWYHAIVAVWFEFCNKDVASAPNKYRIPGCMGNSASAFVSFFETLFATVHLGPNDADQMYQLLNDDSLEQLTFGKCFLLLYLILGPERVNPVDMPHANTIPLNEKTRSKEELVALRKKRLSLVGSDNQLGNTLFANTAIPADRATQIDEKRRASATPFSAMFPTRFPSIAELWLSLAGALILRKCRTVNVFHVESVVTTVLSIILAGVESNATSQAEHHAARVRSVEATLREDLRKFQEVIGSRVEVMQEEALTILNQHTKVLGKWLISTCAQDAQQELNAIVECVLQTMAEEEKIELQLVASMKAQAAAAPPARKKRGGPPVRSNSLMLPPKRKLSIGVELGKTVGRSPTPL</sequence>
<dbReference type="Proteomes" id="UP000051952">
    <property type="component" value="Unassembled WGS sequence"/>
</dbReference>
<evidence type="ECO:0000313" key="2">
    <source>
        <dbReference type="EMBL" id="CUG89609.1"/>
    </source>
</evidence>
<feature type="region of interest" description="Disordered" evidence="1">
    <location>
        <begin position="303"/>
        <end position="332"/>
    </location>
</feature>
<feature type="compositionally biased region" description="Basic and acidic residues" evidence="1">
    <location>
        <begin position="38"/>
        <end position="49"/>
    </location>
</feature>
<keyword evidence="3" id="KW-1185">Reference proteome</keyword>
<organism evidence="2 3">
    <name type="scientific">Bodo saltans</name>
    <name type="common">Flagellated protozoan</name>
    <dbReference type="NCBI Taxonomy" id="75058"/>
    <lineage>
        <taxon>Eukaryota</taxon>
        <taxon>Discoba</taxon>
        <taxon>Euglenozoa</taxon>
        <taxon>Kinetoplastea</taxon>
        <taxon>Metakinetoplastina</taxon>
        <taxon>Eubodonida</taxon>
        <taxon>Bodonidae</taxon>
        <taxon>Bodo</taxon>
    </lineage>
</organism>
<evidence type="ECO:0000256" key="1">
    <source>
        <dbReference type="SAM" id="MobiDB-lite"/>
    </source>
</evidence>
<protein>
    <submittedName>
        <fullName evidence="2">Uncharacterized protein</fullName>
    </submittedName>
</protein>